<proteinExistence type="inferred from homology"/>
<reference evidence="7 8" key="1">
    <citation type="submission" date="2021-03" db="EMBL/GenBank/DDBJ databases">
        <title>Sequencing the genomes of 1000 actinobacteria strains.</title>
        <authorList>
            <person name="Klenk H.-P."/>
        </authorList>
    </citation>
    <scope>NUCLEOTIDE SEQUENCE [LARGE SCALE GENOMIC DNA]</scope>
    <source>
        <strain evidence="7 8">DSM 12544</strain>
    </source>
</reference>
<evidence type="ECO:0000256" key="5">
    <source>
        <dbReference type="HAMAP-Rule" id="MF_01600"/>
    </source>
</evidence>
<feature type="compositionally biased region" description="Acidic residues" evidence="6">
    <location>
        <begin position="951"/>
        <end position="993"/>
    </location>
</feature>
<evidence type="ECO:0000256" key="4">
    <source>
        <dbReference type="ARBA" id="ARBA00023136"/>
    </source>
</evidence>
<dbReference type="PANTHER" id="PTHR39344:SF1">
    <property type="entry name" value="UPF0182 PROTEIN SLL1060"/>
    <property type="match status" value="1"/>
</dbReference>
<comment type="caution">
    <text evidence="7">The sequence shown here is derived from an EMBL/GenBank/DDBJ whole genome shotgun (WGS) entry which is preliminary data.</text>
</comment>
<keyword evidence="4 5" id="KW-0472">Membrane</keyword>
<feature type="transmembrane region" description="Helical" evidence="5">
    <location>
        <begin position="66"/>
        <end position="88"/>
    </location>
</feature>
<dbReference type="RefSeq" id="WP_210049090.1">
    <property type="nucleotide sequence ID" value="NZ_JAGINX010000001.1"/>
</dbReference>
<evidence type="ECO:0000313" key="7">
    <source>
        <dbReference type="EMBL" id="MBP2318677.1"/>
    </source>
</evidence>
<keyword evidence="2 5" id="KW-0812">Transmembrane</keyword>
<feature type="transmembrane region" description="Helical" evidence="5">
    <location>
        <begin position="207"/>
        <end position="240"/>
    </location>
</feature>
<evidence type="ECO:0000313" key="8">
    <source>
        <dbReference type="Proteomes" id="UP001519331"/>
    </source>
</evidence>
<protein>
    <recommendedName>
        <fullName evidence="5">UPF0182 protein JOF45_001696</fullName>
    </recommendedName>
</protein>
<keyword evidence="3 5" id="KW-1133">Transmembrane helix</keyword>
<evidence type="ECO:0000256" key="2">
    <source>
        <dbReference type="ARBA" id="ARBA00022692"/>
    </source>
</evidence>
<dbReference type="InterPro" id="IPR005372">
    <property type="entry name" value="UPF0182"/>
</dbReference>
<feature type="transmembrane region" description="Helical" evidence="5">
    <location>
        <begin position="301"/>
        <end position="324"/>
    </location>
</feature>
<evidence type="ECO:0000256" key="1">
    <source>
        <dbReference type="ARBA" id="ARBA00022475"/>
    </source>
</evidence>
<dbReference type="HAMAP" id="MF_01600">
    <property type="entry name" value="UPF0182"/>
    <property type="match status" value="1"/>
</dbReference>
<accession>A0ABS4T2K6</accession>
<feature type="region of interest" description="Disordered" evidence="6">
    <location>
        <begin position="951"/>
        <end position="1029"/>
    </location>
</feature>
<name>A0ABS4T2K6_9MICC</name>
<evidence type="ECO:0000256" key="3">
    <source>
        <dbReference type="ARBA" id="ARBA00022989"/>
    </source>
</evidence>
<keyword evidence="8" id="KW-1185">Reference proteome</keyword>
<gene>
    <name evidence="7" type="ORF">JOF45_001696</name>
</gene>
<feature type="region of interest" description="Disordered" evidence="6">
    <location>
        <begin position="1"/>
        <end position="60"/>
    </location>
</feature>
<dbReference type="PANTHER" id="PTHR39344">
    <property type="entry name" value="UPF0182 PROTEIN SLL1060"/>
    <property type="match status" value="1"/>
</dbReference>
<feature type="transmembrane region" description="Helical" evidence="5">
    <location>
        <begin position="108"/>
        <end position="133"/>
    </location>
</feature>
<feature type="transmembrane region" description="Helical" evidence="5">
    <location>
        <begin position="331"/>
        <end position="353"/>
    </location>
</feature>
<dbReference type="Pfam" id="PF03699">
    <property type="entry name" value="UPF0182"/>
    <property type="match status" value="1"/>
</dbReference>
<feature type="transmembrane region" description="Helical" evidence="5">
    <location>
        <begin position="261"/>
        <end position="278"/>
    </location>
</feature>
<feature type="compositionally biased region" description="Gly residues" evidence="6">
    <location>
        <begin position="34"/>
        <end position="53"/>
    </location>
</feature>
<evidence type="ECO:0000256" key="6">
    <source>
        <dbReference type="SAM" id="MobiDB-lite"/>
    </source>
</evidence>
<feature type="compositionally biased region" description="Low complexity" evidence="6">
    <location>
        <begin position="1"/>
        <end position="13"/>
    </location>
</feature>
<keyword evidence="1 5" id="KW-1003">Cell membrane</keyword>
<feature type="transmembrane region" description="Helical" evidence="5">
    <location>
        <begin position="161"/>
        <end position="182"/>
    </location>
</feature>
<comment type="similarity">
    <text evidence="5">Belongs to the UPF0182 family.</text>
</comment>
<dbReference type="EMBL" id="JAGINX010000001">
    <property type="protein sequence ID" value="MBP2318677.1"/>
    <property type="molecule type" value="Genomic_DNA"/>
</dbReference>
<organism evidence="7 8">
    <name type="scientific">Nesterenkonia lacusekhoensis</name>
    <dbReference type="NCBI Taxonomy" id="150832"/>
    <lineage>
        <taxon>Bacteria</taxon>
        <taxon>Bacillati</taxon>
        <taxon>Actinomycetota</taxon>
        <taxon>Actinomycetes</taxon>
        <taxon>Micrococcales</taxon>
        <taxon>Micrococcaceae</taxon>
        <taxon>Nesterenkonia</taxon>
    </lineage>
</organism>
<dbReference type="Proteomes" id="UP001519331">
    <property type="component" value="Unassembled WGS sequence"/>
</dbReference>
<comment type="subcellular location">
    <subcellularLocation>
        <location evidence="5">Cell membrane</location>
        <topology evidence="5">Multi-pass membrane protein</topology>
    </subcellularLocation>
</comment>
<sequence>MSFSQGFGSSNPFGGSGSLFGSGSGRNNDDDSGSGRGGSGGGFGGFGGGGGSSDSGERTGPRRPSALIITIVIIAALIGAFMVFSGFYAEIQWYNHLGYSEVFWTERLARISIFVVAFLLMGFLVWLSLWLAFRNRPQNLRGQVNDSVARYQKSLDSMRRLVMLGLPALMGVFAGTTAQGAWETVLLFINQEPFGAADPEFGLDFGFFVFTLPFLGFLNGFLISAVLVAGIAGILCHYLYGGIRIEQSGKFVVEKAARWHIAVTGAVFLLLQGVNWWMDRYATLQDQGGNWAGAMYTDVNAVIPAQTILAVAAAVVALVFILTAVTGRWRFSIIGAAMLVVTAVIGGALYPFLVQEYQVQPSERTLETPYIERNMEMTRLAYGLDELEQSDYDAEMVAEEGALAEDGANTENIRLLDPNLVSAAFGQFQQFRQYYSFPETLSFDRYDLDGDTHDTVIAAREVNVADDASWVNQHLIYTHGYGLVAANASTVTPEGRPDFTLQGIPTHGELASDEDYEPRIYFGENSPEYSIVGAPEGADPMELDRPASADSDQDTVYTFSGDGGPSVGNIFNRLVYAIQFQSPEILLSGDMNEESQILYDRQPRERVEKVAPFLEVDQNIYPAIVGDRVKWIVEGYTTSDAFPYSTQQQLESATTDALTQGGQVLTGNVNYIRNSVKATVDAYDGSVELYAWDTEDPILQSWENIFPGTLQPYSEMSAELMDHVRYPEDMFRVQRALLGEYHVTDPGTFYEGNDAWSVPDDPTSEGENSVAQPPYYMTLRMPEQEEESFSLTGTFIPQVAEGAQQRNVLYGFLAASGDAGTGEDGVKHDDYGQLRLLELPRDTAVPGPGQTQANFDSNAQISQQLNLLRQGASEVINGNMITLPAGDGILYVQPVYVQSTGTAAAYPALRHVLVAYGEEVGFADTLGEALDQVFGGESGAAVAEGAGVEGEAVDDDLELPEGEEGAVEDGAEQEPAPEEDEEAAPEEEDEEQADAPAAGDGDLDSIRDEVLDAWEDSQEAFETGDWGAYGEAQERLSEALAELEALNGE</sequence>
<feature type="compositionally biased region" description="Gly residues" evidence="6">
    <location>
        <begin position="14"/>
        <end position="24"/>
    </location>
</feature>